<accession>A0ABN1WUC1</accession>
<name>A0ABN1WUC1_9ACTN</name>
<protein>
    <submittedName>
        <fullName evidence="2">Uncharacterized protein</fullName>
    </submittedName>
</protein>
<gene>
    <name evidence="2" type="ORF">GCM10009665_58730</name>
</gene>
<evidence type="ECO:0000313" key="2">
    <source>
        <dbReference type="EMBL" id="GAA1261212.1"/>
    </source>
</evidence>
<proteinExistence type="predicted"/>
<keyword evidence="3" id="KW-1185">Reference proteome</keyword>
<comment type="caution">
    <text evidence="2">The sequence shown here is derived from an EMBL/GenBank/DDBJ whole genome shotgun (WGS) entry which is preliminary data.</text>
</comment>
<dbReference type="EMBL" id="BAAALF010000144">
    <property type="protein sequence ID" value="GAA1261212.1"/>
    <property type="molecule type" value="Genomic_DNA"/>
</dbReference>
<dbReference type="RefSeq" id="WP_344445077.1">
    <property type="nucleotide sequence ID" value="NZ_BAAALF010000144.1"/>
</dbReference>
<evidence type="ECO:0000256" key="1">
    <source>
        <dbReference type="SAM" id="SignalP"/>
    </source>
</evidence>
<keyword evidence="1" id="KW-0732">Signal</keyword>
<sequence length="171" mass="17614">MPTGKIRRPALTAAVAALGALTALTLAGPVPAEAATTPATAPATVSASPGVAPTAFVDLPTTALPTDRAPHEISFQYRNDSPGDQLIAPQILIESPVTGPSLDPAAVSLQVETADGHWLPLPLGVQTGTLYTDLIPARLVLHSGHTLTEHYRLTVLRPAQGTIAPRVALYG</sequence>
<evidence type="ECO:0000313" key="3">
    <source>
        <dbReference type="Proteomes" id="UP001500037"/>
    </source>
</evidence>
<feature type="signal peptide" evidence="1">
    <location>
        <begin position="1"/>
        <end position="34"/>
    </location>
</feature>
<dbReference type="PROSITE" id="PS51318">
    <property type="entry name" value="TAT"/>
    <property type="match status" value="1"/>
</dbReference>
<reference evidence="2 3" key="1">
    <citation type="journal article" date="2019" name="Int. J. Syst. Evol. Microbiol.">
        <title>The Global Catalogue of Microorganisms (GCM) 10K type strain sequencing project: providing services to taxonomists for standard genome sequencing and annotation.</title>
        <authorList>
            <consortium name="The Broad Institute Genomics Platform"/>
            <consortium name="The Broad Institute Genome Sequencing Center for Infectious Disease"/>
            <person name="Wu L."/>
            <person name="Ma J."/>
        </authorList>
    </citation>
    <scope>NUCLEOTIDE SEQUENCE [LARGE SCALE GENOMIC DNA]</scope>
    <source>
        <strain evidence="2 3">JCM 13004</strain>
    </source>
</reference>
<dbReference type="InterPro" id="IPR006311">
    <property type="entry name" value="TAT_signal"/>
</dbReference>
<dbReference type="Proteomes" id="UP001500037">
    <property type="component" value="Unassembled WGS sequence"/>
</dbReference>
<organism evidence="2 3">
    <name type="scientific">Kitasatospora nipponensis</name>
    <dbReference type="NCBI Taxonomy" id="258049"/>
    <lineage>
        <taxon>Bacteria</taxon>
        <taxon>Bacillati</taxon>
        <taxon>Actinomycetota</taxon>
        <taxon>Actinomycetes</taxon>
        <taxon>Kitasatosporales</taxon>
        <taxon>Streptomycetaceae</taxon>
        <taxon>Kitasatospora</taxon>
    </lineage>
</organism>
<feature type="chain" id="PRO_5045704993" evidence="1">
    <location>
        <begin position="35"/>
        <end position="171"/>
    </location>
</feature>